<dbReference type="CDD" id="cd04301">
    <property type="entry name" value="NAT_SF"/>
    <property type="match status" value="1"/>
</dbReference>
<name>A0ABT0GC34_9ACTN</name>
<evidence type="ECO:0000313" key="5">
    <source>
        <dbReference type="Proteomes" id="UP001317259"/>
    </source>
</evidence>
<dbReference type="EMBL" id="JAKRKC020000003">
    <property type="protein sequence ID" value="MCK2221656.1"/>
    <property type="molecule type" value="Genomic_DNA"/>
</dbReference>
<dbReference type="Proteomes" id="UP001317259">
    <property type="component" value="Unassembled WGS sequence"/>
</dbReference>
<reference evidence="4 5" key="1">
    <citation type="submission" date="2022-04" db="EMBL/GenBank/DDBJ databases">
        <title>Genome draft of Actinomadura sp. ATCC 31491.</title>
        <authorList>
            <person name="Shi X."/>
            <person name="Du Y."/>
        </authorList>
    </citation>
    <scope>NUCLEOTIDE SEQUENCE [LARGE SCALE GENOMIC DNA]</scope>
    <source>
        <strain evidence="4 5">ATCC 31491</strain>
    </source>
</reference>
<evidence type="ECO:0000259" key="3">
    <source>
        <dbReference type="PROSITE" id="PS51186"/>
    </source>
</evidence>
<organism evidence="4 5">
    <name type="scientific">Actinomadura luzonensis</name>
    <dbReference type="NCBI Taxonomy" id="2805427"/>
    <lineage>
        <taxon>Bacteria</taxon>
        <taxon>Bacillati</taxon>
        <taxon>Actinomycetota</taxon>
        <taxon>Actinomycetes</taxon>
        <taxon>Streptosporangiales</taxon>
        <taxon>Thermomonosporaceae</taxon>
        <taxon>Actinomadura</taxon>
    </lineage>
</organism>
<feature type="domain" description="N-acetyltransferase" evidence="3">
    <location>
        <begin position="4"/>
        <end position="147"/>
    </location>
</feature>
<comment type="caution">
    <text evidence="4">The sequence shown here is derived from an EMBL/GenBank/DDBJ whole genome shotgun (WGS) entry which is preliminary data.</text>
</comment>
<keyword evidence="2" id="KW-0012">Acyltransferase</keyword>
<dbReference type="PROSITE" id="PS51186">
    <property type="entry name" value="GNAT"/>
    <property type="match status" value="1"/>
</dbReference>
<accession>A0ABT0GC34</accession>
<gene>
    <name evidence="4" type="ORF">MF672_048810</name>
</gene>
<dbReference type="SUPFAM" id="SSF55729">
    <property type="entry name" value="Acyl-CoA N-acyltransferases (Nat)"/>
    <property type="match status" value="1"/>
</dbReference>
<keyword evidence="1" id="KW-0808">Transferase</keyword>
<dbReference type="InterPro" id="IPR016181">
    <property type="entry name" value="Acyl_CoA_acyltransferase"/>
</dbReference>
<dbReference type="InterPro" id="IPR000182">
    <property type="entry name" value="GNAT_dom"/>
</dbReference>
<evidence type="ECO:0000256" key="1">
    <source>
        <dbReference type="ARBA" id="ARBA00022679"/>
    </source>
</evidence>
<protein>
    <submittedName>
        <fullName evidence="4">GNAT family N-acetyltransferase</fullName>
    </submittedName>
</protein>
<proteinExistence type="predicted"/>
<dbReference type="InterPro" id="IPR050832">
    <property type="entry name" value="Bact_Acetyltransf"/>
</dbReference>
<dbReference type="Pfam" id="PF00583">
    <property type="entry name" value="Acetyltransf_1"/>
    <property type="match status" value="1"/>
</dbReference>
<dbReference type="RefSeq" id="WP_242373172.1">
    <property type="nucleotide sequence ID" value="NZ_JAKRKC020000003.1"/>
</dbReference>
<keyword evidence="5" id="KW-1185">Reference proteome</keyword>
<evidence type="ECO:0000256" key="2">
    <source>
        <dbReference type="ARBA" id="ARBA00023315"/>
    </source>
</evidence>
<dbReference type="Gene3D" id="3.40.630.30">
    <property type="match status" value="1"/>
</dbReference>
<evidence type="ECO:0000313" key="4">
    <source>
        <dbReference type="EMBL" id="MCK2221656.1"/>
    </source>
</evidence>
<sequence>MGSLDIREADHADLPAITEALRQEAYFADRLARQAEGHGRLLVAWQDGRVVGNVYLWLAPAEEARLRELLPRVPLLTHLEVVPERRDQGIGTRLVRAAEDRLRALGHRRVALGVNLGNDRAHHLYRRLGYAEWAHGELATTETVYHPDGKRESRPEICRILVKSLGPAG</sequence>
<dbReference type="PANTHER" id="PTHR43877">
    <property type="entry name" value="AMINOALKYLPHOSPHONATE N-ACETYLTRANSFERASE-RELATED-RELATED"/>
    <property type="match status" value="1"/>
</dbReference>